<feature type="signal peptide" evidence="7">
    <location>
        <begin position="1"/>
        <end position="24"/>
    </location>
</feature>
<dbReference type="InterPro" id="IPR010259">
    <property type="entry name" value="S8pro/Inhibitor_I9"/>
</dbReference>
<dbReference type="AlphaFoldDB" id="A0A7W7FVB8"/>
<feature type="active site" description="Charge relay system" evidence="5">
    <location>
        <position position="345"/>
    </location>
</feature>
<dbReference type="InterPro" id="IPR000209">
    <property type="entry name" value="Peptidase_S8/S53_dom"/>
</dbReference>
<protein>
    <submittedName>
        <fullName evidence="10">Subtilisin family serine protease</fullName>
    </submittedName>
</protein>
<evidence type="ECO:0000313" key="11">
    <source>
        <dbReference type="Proteomes" id="UP000533598"/>
    </source>
</evidence>
<evidence type="ECO:0000256" key="6">
    <source>
        <dbReference type="RuleBase" id="RU003355"/>
    </source>
</evidence>
<evidence type="ECO:0000256" key="5">
    <source>
        <dbReference type="PROSITE-ProRule" id="PRU01240"/>
    </source>
</evidence>
<comment type="similarity">
    <text evidence="1 5 6">Belongs to the peptidase S8 family.</text>
</comment>
<dbReference type="InterPro" id="IPR037045">
    <property type="entry name" value="S8pro/Inhibitor_I9_sf"/>
</dbReference>
<dbReference type="PROSITE" id="PS00138">
    <property type="entry name" value="SUBTILASE_SER"/>
    <property type="match status" value="1"/>
</dbReference>
<dbReference type="FunFam" id="3.40.50.200:FF:000014">
    <property type="entry name" value="Proteinase K"/>
    <property type="match status" value="1"/>
</dbReference>
<dbReference type="PANTHER" id="PTHR43806:SF11">
    <property type="entry name" value="CEREVISIN-RELATED"/>
    <property type="match status" value="1"/>
</dbReference>
<name>A0A7W7FVB8_9PSEU</name>
<keyword evidence="2 5" id="KW-0645">Protease</keyword>
<accession>A0A7W7FVB8</accession>
<gene>
    <name evidence="10" type="ORF">HNR67_005250</name>
</gene>
<dbReference type="PANTHER" id="PTHR43806">
    <property type="entry name" value="PEPTIDASE S8"/>
    <property type="match status" value="1"/>
</dbReference>
<dbReference type="InterPro" id="IPR015500">
    <property type="entry name" value="Peptidase_S8_subtilisin-rel"/>
</dbReference>
<evidence type="ECO:0000256" key="7">
    <source>
        <dbReference type="SAM" id="SignalP"/>
    </source>
</evidence>
<evidence type="ECO:0000256" key="2">
    <source>
        <dbReference type="ARBA" id="ARBA00022670"/>
    </source>
</evidence>
<dbReference type="Proteomes" id="UP000533598">
    <property type="component" value="Unassembled WGS sequence"/>
</dbReference>
<keyword evidence="4 5" id="KW-0720">Serine protease</keyword>
<dbReference type="PROSITE" id="PS00137">
    <property type="entry name" value="SUBTILASE_HIS"/>
    <property type="match status" value="1"/>
</dbReference>
<keyword evidence="3 5" id="KW-0378">Hydrolase</keyword>
<dbReference type="CDD" id="cd04077">
    <property type="entry name" value="Peptidases_S8_PCSK9_ProteinaseK_like"/>
    <property type="match status" value="1"/>
</dbReference>
<evidence type="ECO:0000259" key="8">
    <source>
        <dbReference type="Pfam" id="PF00082"/>
    </source>
</evidence>
<organism evidence="10 11">
    <name type="scientific">Crossiella cryophila</name>
    <dbReference type="NCBI Taxonomy" id="43355"/>
    <lineage>
        <taxon>Bacteria</taxon>
        <taxon>Bacillati</taxon>
        <taxon>Actinomycetota</taxon>
        <taxon>Actinomycetes</taxon>
        <taxon>Pseudonocardiales</taxon>
        <taxon>Pseudonocardiaceae</taxon>
        <taxon>Crossiella</taxon>
    </lineage>
</organism>
<dbReference type="InterPro" id="IPR036852">
    <property type="entry name" value="Peptidase_S8/S53_dom_sf"/>
</dbReference>
<feature type="domain" description="Inhibitor I9" evidence="9">
    <location>
        <begin position="75"/>
        <end position="114"/>
    </location>
</feature>
<feature type="active site" description="Charge relay system" evidence="5">
    <location>
        <position position="194"/>
    </location>
</feature>
<dbReference type="PRINTS" id="PR00723">
    <property type="entry name" value="SUBTILISIN"/>
</dbReference>
<reference evidence="10 11" key="1">
    <citation type="submission" date="2020-08" db="EMBL/GenBank/DDBJ databases">
        <title>Sequencing the genomes of 1000 actinobacteria strains.</title>
        <authorList>
            <person name="Klenk H.-P."/>
        </authorList>
    </citation>
    <scope>NUCLEOTIDE SEQUENCE [LARGE SCALE GENOMIC DNA]</scope>
    <source>
        <strain evidence="10 11">DSM 44230</strain>
    </source>
</reference>
<keyword evidence="7" id="KW-0732">Signal</keyword>
<dbReference type="InterPro" id="IPR023828">
    <property type="entry name" value="Peptidase_S8_Ser-AS"/>
</dbReference>
<proteinExistence type="inferred from homology"/>
<dbReference type="GO" id="GO:0006508">
    <property type="term" value="P:proteolysis"/>
    <property type="evidence" value="ECO:0007669"/>
    <property type="project" value="UniProtKB-KW"/>
</dbReference>
<dbReference type="EMBL" id="JACHMH010000001">
    <property type="protein sequence ID" value="MBB4679132.1"/>
    <property type="molecule type" value="Genomic_DNA"/>
</dbReference>
<sequence>MKRTARAFAAAAILVLAASTTAVAAPLPAKPAPSPVTSASPQIIPDQFIVTLTKGGTLDSLDKLLDRFSLGIQVKFRYSGLFLGFAAKISPLVVPLLRALPEIESVTPDAEIKLDLPPANGGSARAVGSWGLDRINQRSLPLDGAYSVSRNGSGVTAYIVDTGIQFDHPDFQGRARPGFDAIGDGRNGNDCNGHGTHVAGTVGGAVYGVAKATRLVAVRVLGCDGRGSWGGIIAGLDWVGANAVRPAVANLSLGGTPGLAQVDDAANRLSDKGVFVAVAGGNSTDDACKYSPARAARPITIGATTVTDGYAGYSNRGQCIQLLAPGTDITSAWPGNQIKTISGTSMATPHVAGAAALFKQAFGDQPQAPIMNWLWNNGTPDKIGGTPAATPNRLLYTGGL</sequence>
<dbReference type="RefSeq" id="WP_185004916.1">
    <property type="nucleotide sequence ID" value="NZ_BAAAUI010000048.1"/>
</dbReference>
<dbReference type="GO" id="GO:0005615">
    <property type="term" value="C:extracellular space"/>
    <property type="evidence" value="ECO:0007669"/>
    <property type="project" value="TreeGrafter"/>
</dbReference>
<dbReference type="Gene3D" id="3.40.50.200">
    <property type="entry name" value="Peptidase S8/S53 domain"/>
    <property type="match status" value="1"/>
</dbReference>
<evidence type="ECO:0000256" key="3">
    <source>
        <dbReference type="ARBA" id="ARBA00022801"/>
    </source>
</evidence>
<dbReference type="SUPFAM" id="SSF52743">
    <property type="entry name" value="Subtilisin-like"/>
    <property type="match status" value="1"/>
</dbReference>
<dbReference type="Pfam" id="PF05922">
    <property type="entry name" value="Inhibitor_I9"/>
    <property type="match status" value="1"/>
</dbReference>
<dbReference type="InterPro" id="IPR022398">
    <property type="entry name" value="Peptidase_S8_His-AS"/>
</dbReference>
<evidence type="ECO:0000313" key="10">
    <source>
        <dbReference type="EMBL" id="MBB4679132.1"/>
    </source>
</evidence>
<dbReference type="Gene3D" id="3.30.70.80">
    <property type="entry name" value="Peptidase S8 propeptide/proteinase inhibitor I9"/>
    <property type="match status" value="1"/>
</dbReference>
<dbReference type="GO" id="GO:0004252">
    <property type="term" value="F:serine-type endopeptidase activity"/>
    <property type="evidence" value="ECO:0007669"/>
    <property type="project" value="UniProtKB-UniRule"/>
</dbReference>
<dbReference type="PROSITE" id="PS00136">
    <property type="entry name" value="SUBTILASE_ASP"/>
    <property type="match status" value="1"/>
</dbReference>
<dbReference type="InterPro" id="IPR050131">
    <property type="entry name" value="Peptidase_S8_subtilisin-like"/>
</dbReference>
<dbReference type="PROSITE" id="PS51892">
    <property type="entry name" value="SUBTILASE"/>
    <property type="match status" value="1"/>
</dbReference>
<keyword evidence="11" id="KW-1185">Reference proteome</keyword>
<feature type="active site" description="Charge relay system" evidence="5">
    <location>
        <position position="161"/>
    </location>
</feature>
<feature type="domain" description="Peptidase S8/S53" evidence="8">
    <location>
        <begin position="152"/>
        <end position="370"/>
    </location>
</feature>
<evidence type="ECO:0000259" key="9">
    <source>
        <dbReference type="Pfam" id="PF05922"/>
    </source>
</evidence>
<feature type="chain" id="PRO_5031254841" evidence="7">
    <location>
        <begin position="25"/>
        <end position="400"/>
    </location>
</feature>
<evidence type="ECO:0000256" key="1">
    <source>
        <dbReference type="ARBA" id="ARBA00011073"/>
    </source>
</evidence>
<evidence type="ECO:0000256" key="4">
    <source>
        <dbReference type="ARBA" id="ARBA00022825"/>
    </source>
</evidence>
<comment type="caution">
    <text evidence="10">The sequence shown here is derived from an EMBL/GenBank/DDBJ whole genome shotgun (WGS) entry which is preliminary data.</text>
</comment>
<dbReference type="SUPFAM" id="SSF54897">
    <property type="entry name" value="Protease propeptides/inhibitors"/>
    <property type="match status" value="1"/>
</dbReference>
<dbReference type="InterPro" id="IPR034193">
    <property type="entry name" value="PCSK9_ProteinaseK-like"/>
</dbReference>
<dbReference type="Pfam" id="PF00082">
    <property type="entry name" value="Peptidase_S8"/>
    <property type="match status" value="1"/>
</dbReference>
<dbReference type="InterPro" id="IPR023827">
    <property type="entry name" value="Peptidase_S8_Asp-AS"/>
</dbReference>